<evidence type="ECO:0000313" key="2">
    <source>
        <dbReference type="Proteomes" id="UP001221898"/>
    </source>
</evidence>
<dbReference type="EMBL" id="JAINUG010000038">
    <property type="protein sequence ID" value="KAJ8407524.1"/>
    <property type="molecule type" value="Genomic_DNA"/>
</dbReference>
<evidence type="ECO:0000313" key="1">
    <source>
        <dbReference type="EMBL" id="KAJ8407524.1"/>
    </source>
</evidence>
<gene>
    <name evidence="1" type="ORF">AAFF_G00273810</name>
</gene>
<comment type="caution">
    <text evidence="1">The sequence shown here is derived from an EMBL/GenBank/DDBJ whole genome shotgun (WGS) entry which is preliminary data.</text>
</comment>
<proteinExistence type="predicted"/>
<sequence>MTPEITSHQTITDKVCASVGIFLPKPQTWRRARSMLFRPRSPRCVISSVRHARPACCCCRSPPLATQSQPANPEERLGPCSHTESLPGRAPMCTTLTDRWENWRPGWPLSQSLSDLLLLALVPSAPFLCHPYRTAGKWKGVDASPAHRHCREPREVRT</sequence>
<reference evidence="1" key="1">
    <citation type="journal article" date="2023" name="Science">
        <title>Genome structures resolve the early diversification of teleost fishes.</title>
        <authorList>
            <person name="Parey E."/>
            <person name="Louis A."/>
            <person name="Montfort J."/>
            <person name="Bouchez O."/>
            <person name="Roques C."/>
            <person name="Iampietro C."/>
            <person name="Lluch J."/>
            <person name="Castinel A."/>
            <person name="Donnadieu C."/>
            <person name="Desvignes T."/>
            <person name="Floi Bucao C."/>
            <person name="Jouanno E."/>
            <person name="Wen M."/>
            <person name="Mejri S."/>
            <person name="Dirks R."/>
            <person name="Jansen H."/>
            <person name="Henkel C."/>
            <person name="Chen W.J."/>
            <person name="Zahm M."/>
            <person name="Cabau C."/>
            <person name="Klopp C."/>
            <person name="Thompson A.W."/>
            <person name="Robinson-Rechavi M."/>
            <person name="Braasch I."/>
            <person name="Lecointre G."/>
            <person name="Bobe J."/>
            <person name="Postlethwait J.H."/>
            <person name="Berthelot C."/>
            <person name="Roest Crollius H."/>
            <person name="Guiguen Y."/>
        </authorList>
    </citation>
    <scope>NUCLEOTIDE SEQUENCE</scope>
    <source>
        <strain evidence="1">NC1722</strain>
    </source>
</reference>
<dbReference type="Proteomes" id="UP001221898">
    <property type="component" value="Unassembled WGS sequence"/>
</dbReference>
<dbReference type="AlphaFoldDB" id="A0AAD7SRJ4"/>
<keyword evidence="2" id="KW-1185">Reference proteome</keyword>
<name>A0AAD7SRJ4_9TELE</name>
<accession>A0AAD7SRJ4</accession>
<organism evidence="1 2">
    <name type="scientific">Aldrovandia affinis</name>
    <dbReference type="NCBI Taxonomy" id="143900"/>
    <lineage>
        <taxon>Eukaryota</taxon>
        <taxon>Metazoa</taxon>
        <taxon>Chordata</taxon>
        <taxon>Craniata</taxon>
        <taxon>Vertebrata</taxon>
        <taxon>Euteleostomi</taxon>
        <taxon>Actinopterygii</taxon>
        <taxon>Neopterygii</taxon>
        <taxon>Teleostei</taxon>
        <taxon>Notacanthiformes</taxon>
        <taxon>Halosauridae</taxon>
        <taxon>Aldrovandia</taxon>
    </lineage>
</organism>
<protein>
    <submittedName>
        <fullName evidence="1">Uncharacterized protein</fullName>
    </submittedName>
</protein>